<proteinExistence type="predicted"/>
<keyword evidence="1" id="KW-0812">Transmembrane</keyword>
<accession>A0A481Z6S6</accession>
<evidence type="ECO:0000313" key="2">
    <source>
        <dbReference type="EMBL" id="QBK91583.1"/>
    </source>
</evidence>
<keyword evidence="2" id="KW-0255">Endonuclease</keyword>
<sequence>MEEHIEKTISNSLFQIYGLHKKGWLFWIGVLIFTLFLLWLFFGGGDYDFIGLDPMKIGVDSTKYINDHCKSLITKSNFNAPKITRKDLSQKDLARESKFTKSEIDRALGNHKQYKPGRISKGELKCKEALEEIFERPFYCVRPDFLKNPETGRNLELDLFNDELQVAVERNGIQHIKWPNYTGQSREDFIKQLKRDKFKLEMCDQNGIYLITVPHTVEEKDIKQFIIDNLPIITYSESFSESYDSVSYVD</sequence>
<dbReference type="GO" id="GO:0004519">
    <property type="term" value="F:endonuclease activity"/>
    <property type="evidence" value="ECO:0007669"/>
    <property type="project" value="UniProtKB-KW"/>
</dbReference>
<reference evidence="2" key="1">
    <citation type="journal article" date="2019" name="MBio">
        <title>Virus Genomes from Deep Sea Sediments Expand the Ocean Megavirome and Support Independent Origins of Viral Gigantism.</title>
        <authorList>
            <person name="Backstrom D."/>
            <person name="Yutin N."/>
            <person name="Jorgensen S.L."/>
            <person name="Dharamshi J."/>
            <person name="Homa F."/>
            <person name="Zaremba-Niedwiedzka K."/>
            <person name="Spang A."/>
            <person name="Wolf Y.I."/>
            <person name="Koonin E.V."/>
            <person name="Ettema T.J."/>
        </authorList>
    </citation>
    <scope>NUCLEOTIDE SEQUENCE</scope>
</reference>
<gene>
    <name evidence="2" type="ORF">LCPAC302_02030</name>
</gene>
<evidence type="ECO:0000256" key="1">
    <source>
        <dbReference type="SAM" id="Phobius"/>
    </source>
</evidence>
<name>A0A481Z6S6_9VIRU</name>
<feature type="transmembrane region" description="Helical" evidence="1">
    <location>
        <begin position="24"/>
        <end position="42"/>
    </location>
</feature>
<protein>
    <submittedName>
        <fullName evidence="2">Restriction endonuclease</fullName>
    </submittedName>
</protein>
<keyword evidence="1" id="KW-0472">Membrane</keyword>
<keyword evidence="2" id="KW-0378">Hydrolase</keyword>
<keyword evidence="2" id="KW-0540">Nuclease</keyword>
<organism evidence="2">
    <name type="scientific">Pithovirus LCPAC302</name>
    <dbReference type="NCBI Taxonomy" id="2506593"/>
    <lineage>
        <taxon>Viruses</taxon>
        <taxon>Pithoviruses</taxon>
    </lineage>
</organism>
<dbReference type="EMBL" id="MK500549">
    <property type="protein sequence ID" value="QBK91583.1"/>
    <property type="molecule type" value="Genomic_DNA"/>
</dbReference>
<keyword evidence="1" id="KW-1133">Transmembrane helix</keyword>